<evidence type="ECO:0000313" key="2">
    <source>
        <dbReference type="EMBL" id="GJE98531.1"/>
    </source>
</evidence>
<evidence type="ECO:0000313" key="3">
    <source>
        <dbReference type="Proteomes" id="UP000703269"/>
    </source>
</evidence>
<feature type="compositionally biased region" description="Low complexity" evidence="1">
    <location>
        <begin position="13"/>
        <end position="26"/>
    </location>
</feature>
<organism evidence="2 3">
    <name type="scientific">Phanerochaete sordida</name>
    <dbReference type="NCBI Taxonomy" id="48140"/>
    <lineage>
        <taxon>Eukaryota</taxon>
        <taxon>Fungi</taxon>
        <taxon>Dikarya</taxon>
        <taxon>Basidiomycota</taxon>
        <taxon>Agaricomycotina</taxon>
        <taxon>Agaricomycetes</taxon>
        <taxon>Polyporales</taxon>
        <taxon>Phanerochaetaceae</taxon>
        <taxon>Phanerochaete</taxon>
    </lineage>
</organism>
<sequence>MYPYSGLAAGLASAAPAAHTGAANPGEPFLDSNGMTDDKGSGIGTVSSPDLEDMELQRSLSLENEENVELDPDIV</sequence>
<dbReference type="AlphaFoldDB" id="A0A9P3LKH5"/>
<feature type="compositionally biased region" description="Acidic residues" evidence="1">
    <location>
        <begin position="63"/>
        <end position="75"/>
    </location>
</feature>
<keyword evidence="3" id="KW-1185">Reference proteome</keyword>
<reference evidence="2 3" key="1">
    <citation type="submission" date="2021-08" db="EMBL/GenBank/DDBJ databases">
        <title>Draft Genome Sequence of Phanerochaete sordida strain YK-624.</title>
        <authorList>
            <person name="Mori T."/>
            <person name="Dohra H."/>
            <person name="Suzuki T."/>
            <person name="Kawagishi H."/>
            <person name="Hirai H."/>
        </authorList>
    </citation>
    <scope>NUCLEOTIDE SEQUENCE [LARGE SCALE GENOMIC DNA]</scope>
    <source>
        <strain evidence="2 3">YK-624</strain>
    </source>
</reference>
<protein>
    <submittedName>
        <fullName evidence="2">Uncharacterized protein</fullName>
    </submittedName>
</protein>
<accession>A0A9P3LKH5</accession>
<evidence type="ECO:0000256" key="1">
    <source>
        <dbReference type="SAM" id="MobiDB-lite"/>
    </source>
</evidence>
<proteinExistence type="predicted"/>
<dbReference type="Proteomes" id="UP000703269">
    <property type="component" value="Unassembled WGS sequence"/>
</dbReference>
<gene>
    <name evidence="2" type="ORF">PsYK624_147630</name>
</gene>
<dbReference type="EMBL" id="BPQB01000089">
    <property type="protein sequence ID" value="GJE98531.1"/>
    <property type="molecule type" value="Genomic_DNA"/>
</dbReference>
<feature type="region of interest" description="Disordered" evidence="1">
    <location>
        <begin position="13"/>
        <end position="75"/>
    </location>
</feature>
<name>A0A9P3LKH5_9APHY</name>
<comment type="caution">
    <text evidence="2">The sequence shown here is derived from an EMBL/GenBank/DDBJ whole genome shotgun (WGS) entry which is preliminary data.</text>
</comment>